<dbReference type="HOGENOM" id="CLU_1420416_0_0_4"/>
<organism evidence="1">
    <name type="scientific">Ralstonia pickettii (strain 12D)</name>
    <dbReference type="NCBI Taxonomy" id="428406"/>
    <lineage>
        <taxon>Bacteria</taxon>
        <taxon>Pseudomonadati</taxon>
        <taxon>Pseudomonadota</taxon>
        <taxon>Betaproteobacteria</taxon>
        <taxon>Burkholderiales</taxon>
        <taxon>Burkholderiaceae</taxon>
        <taxon>Ralstonia</taxon>
    </lineage>
</organism>
<proteinExistence type="predicted"/>
<protein>
    <submittedName>
        <fullName evidence="1">Uncharacterized protein</fullName>
    </submittedName>
</protein>
<sequence length="191" mass="21380">MPCRYANHPGERRCLTKPIKNVSTPVTRVRSHACTVLWLASTSQARRNLPTVFAWISIARSCARLPLVIWHAAAAKPKPFAYYAQPSVRNAAQSARSMHTTTVKLAHVRVRNARKPVELCNNGFEPQFNWKEQMALIGHIRRHVLHHPRIAGSVRCHWKAASKAQCAHIARGIFIVVHAPRPSLVCLSPSA</sequence>
<accession>C6BR48</accession>
<keyword evidence="1" id="KW-0614">Plasmid</keyword>
<dbReference type="EMBL" id="CP001647">
    <property type="protein sequence ID" value="ACS66556.1"/>
    <property type="molecule type" value="Genomic_DNA"/>
</dbReference>
<evidence type="ECO:0000313" key="1">
    <source>
        <dbReference type="EMBL" id="ACS66556.1"/>
    </source>
</evidence>
<geneLocation type="plasmid" evidence="1">
    <name>pRp12D02</name>
</geneLocation>
<dbReference type="KEGG" id="rpf:Rpic12D_5332"/>
<gene>
    <name evidence="1" type="ordered locus">Rpic12D_5332</name>
</gene>
<reference evidence="1" key="1">
    <citation type="submission" date="2009-06" db="EMBL/GenBank/DDBJ databases">
        <title>Complete sequence plasmid 2 of Ralstonia pickettii 12D.</title>
        <authorList>
            <consortium name="US DOE Joint Genome Institute"/>
            <person name="Lucas S."/>
            <person name="Copeland A."/>
            <person name="Lapidus A."/>
            <person name="Glavina del Rio T."/>
            <person name="Dalin E."/>
            <person name="Tice H."/>
            <person name="Bruce D."/>
            <person name="Goodwin L."/>
            <person name="Pitluck S."/>
            <person name="Sims D."/>
            <person name="Meincke L."/>
            <person name="Brettin T."/>
            <person name="Detter J.C."/>
            <person name="Han C."/>
            <person name="Larimer F."/>
            <person name="Land M."/>
            <person name="Hauser L."/>
            <person name="Kyrpides N."/>
            <person name="Ovchinnikova G."/>
            <person name="Marsh T."/>
            <person name="Richardson P."/>
        </authorList>
    </citation>
    <scope>NUCLEOTIDE SEQUENCE [LARGE SCALE GENOMIC DNA]</scope>
    <source>
        <strain evidence="1">12D</strain>
        <plasmid>12D</plasmid>
        <plasmid evidence="1">pRp12D02</plasmid>
    </source>
</reference>
<dbReference type="AlphaFoldDB" id="C6BR48"/>
<name>C6BR48_RALP1</name>